<sequence>MICVLLRLEHRQRPHADDDRAKARRRHDYCAAESTTKASTFRGKGICVLRRGFRLGIFGFSVVILDLAILVLVGVEDGVAMGFLPKKSA</sequence>
<dbReference type="Gramene" id="KOM29076">
    <property type="protein sequence ID" value="KOM29076"/>
    <property type="gene ID" value="LR48_Vigan635s000100"/>
</dbReference>
<evidence type="ECO:0000313" key="3">
    <source>
        <dbReference type="Proteomes" id="UP000053144"/>
    </source>
</evidence>
<accession>A0A0L9TF83</accession>
<dbReference type="AlphaFoldDB" id="A0A0L9TF83"/>
<name>A0A0L9TF83_PHAAN</name>
<proteinExistence type="predicted"/>
<keyword evidence="1" id="KW-0472">Membrane</keyword>
<gene>
    <name evidence="2" type="ORF">LR48_Vigan635s000100</name>
</gene>
<protein>
    <submittedName>
        <fullName evidence="2">Uncharacterized protein</fullName>
    </submittedName>
</protein>
<evidence type="ECO:0000256" key="1">
    <source>
        <dbReference type="SAM" id="Phobius"/>
    </source>
</evidence>
<reference evidence="3" key="1">
    <citation type="journal article" date="2015" name="Proc. Natl. Acad. Sci. U.S.A.">
        <title>Genome sequencing of adzuki bean (Vigna angularis) provides insight into high starch and low fat accumulation and domestication.</title>
        <authorList>
            <person name="Yang K."/>
            <person name="Tian Z."/>
            <person name="Chen C."/>
            <person name="Luo L."/>
            <person name="Zhao B."/>
            <person name="Wang Z."/>
            <person name="Yu L."/>
            <person name="Li Y."/>
            <person name="Sun Y."/>
            <person name="Li W."/>
            <person name="Chen Y."/>
            <person name="Li Y."/>
            <person name="Zhang Y."/>
            <person name="Ai D."/>
            <person name="Zhao J."/>
            <person name="Shang C."/>
            <person name="Ma Y."/>
            <person name="Wu B."/>
            <person name="Wang M."/>
            <person name="Gao L."/>
            <person name="Sun D."/>
            <person name="Zhang P."/>
            <person name="Guo F."/>
            <person name="Wang W."/>
            <person name="Li Y."/>
            <person name="Wang J."/>
            <person name="Varshney R.K."/>
            <person name="Wang J."/>
            <person name="Ling H.Q."/>
            <person name="Wan P."/>
        </authorList>
    </citation>
    <scope>NUCLEOTIDE SEQUENCE</scope>
    <source>
        <strain evidence="3">cv. Jingnong 6</strain>
    </source>
</reference>
<feature type="transmembrane region" description="Helical" evidence="1">
    <location>
        <begin position="52"/>
        <end position="75"/>
    </location>
</feature>
<keyword evidence="1" id="KW-1133">Transmembrane helix</keyword>
<dbReference type="EMBL" id="KQ258467">
    <property type="protein sequence ID" value="KOM29076.1"/>
    <property type="molecule type" value="Genomic_DNA"/>
</dbReference>
<dbReference type="Proteomes" id="UP000053144">
    <property type="component" value="Unassembled WGS sequence"/>
</dbReference>
<organism evidence="2 3">
    <name type="scientific">Phaseolus angularis</name>
    <name type="common">Azuki bean</name>
    <name type="synonym">Vigna angularis</name>
    <dbReference type="NCBI Taxonomy" id="3914"/>
    <lineage>
        <taxon>Eukaryota</taxon>
        <taxon>Viridiplantae</taxon>
        <taxon>Streptophyta</taxon>
        <taxon>Embryophyta</taxon>
        <taxon>Tracheophyta</taxon>
        <taxon>Spermatophyta</taxon>
        <taxon>Magnoliopsida</taxon>
        <taxon>eudicotyledons</taxon>
        <taxon>Gunneridae</taxon>
        <taxon>Pentapetalae</taxon>
        <taxon>rosids</taxon>
        <taxon>fabids</taxon>
        <taxon>Fabales</taxon>
        <taxon>Fabaceae</taxon>
        <taxon>Papilionoideae</taxon>
        <taxon>50 kb inversion clade</taxon>
        <taxon>NPAAA clade</taxon>
        <taxon>indigoferoid/millettioid clade</taxon>
        <taxon>Phaseoleae</taxon>
        <taxon>Vigna</taxon>
    </lineage>
</organism>
<evidence type="ECO:0000313" key="2">
    <source>
        <dbReference type="EMBL" id="KOM29076.1"/>
    </source>
</evidence>
<keyword evidence="1" id="KW-0812">Transmembrane</keyword>